<reference evidence="5" key="1">
    <citation type="journal article" date="2019" name="Int. J. Syst. Evol. Microbiol.">
        <title>The Global Catalogue of Microorganisms (GCM) 10K type strain sequencing project: providing services to taxonomists for standard genome sequencing and annotation.</title>
        <authorList>
            <consortium name="The Broad Institute Genomics Platform"/>
            <consortium name="The Broad Institute Genome Sequencing Center for Infectious Disease"/>
            <person name="Wu L."/>
            <person name="Ma J."/>
        </authorList>
    </citation>
    <scope>NUCLEOTIDE SEQUENCE [LARGE SCALE GENOMIC DNA]</scope>
    <source>
        <strain evidence="5">JCM 18956</strain>
    </source>
</reference>
<feature type="region of interest" description="Disordered" evidence="1">
    <location>
        <begin position="144"/>
        <end position="208"/>
    </location>
</feature>
<evidence type="ECO:0000313" key="4">
    <source>
        <dbReference type="EMBL" id="GAA4664883.1"/>
    </source>
</evidence>
<evidence type="ECO:0000259" key="3">
    <source>
        <dbReference type="Pfam" id="PF13845"/>
    </source>
</evidence>
<name>A0ABP8VKC4_9MICO</name>
<evidence type="ECO:0000256" key="2">
    <source>
        <dbReference type="SAM" id="Phobius"/>
    </source>
</evidence>
<accession>A0ABP8VKC4</accession>
<dbReference type="RefSeq" id="WP_345372274.1">
    <property type="nucleotide sequence ID" value="NZ_BAABLM010000001.1"/>
</dbReference>
<feature type="compositionally biased region" description="Low complexity" evidence="1">
    <location>
        <begin position="37"/>
        <end position="54"/>
    </location>
</feature>
<evidence type="ECO:0000313" key="5">
    <source>
        <dbReference type="Proteomes" id="UP001501295"/>
    </source>
</evidence>
<sequence length="424" mass="42408">MTDSTTATPATVREAFSALAPGVETAVVEGHSDVDTSGANDAPGANDGAGAGSADPSILRVVLGESRRLDLLGSPAGWLVVPPVADGGEPYTAPLGQPLTASADEVAHALVAAVRYAATTLPTGDLSEGVRVLVVGSSASSDAPVAFASPSGGAQPPAASPQQPETRPQQPAAWAQQPGAWPQQRSTPYGASAFGGAASASAPGSTSYNPSPYGPGGATAAPYLTAGYAPAPVPRRRLSPVQSTLVIVAIVVAALLILGGAGFGLVVGVSALSSKGASSGSWEPLNGSDGSDAGDSGDGDDGATGTTPATSLKEGDCFDLADAYDLTDDILPKSCTSSHDSEAFAVITLPDTVESVSDRTLYDAADAACFSHFKTYVGDSADDSEFDYDSFAPSHDEWDSGQHTAICYVALDDNRSSSVKGSGE</sequence>
<organism evidence="4 5">
    <name type="scientific">Frondihabitans cladoniiphilus</name>
    <dbReference type="NCBI Taxonomy" id="715785"/>
    <lineage>
        <taxon>Bacteria</taxon>
        <taxon>Bacillati</taxon>
        <taxon>Actinomycetota</taxon>
        <taxon>Actinomycetes</taxon>
        <taxon>Micrococcales</taxon>
        <taxon>Microbacteriaceae</taxon>
        <taxon>Frondihabitans</taxon>
    </lineage>
</organism>
<feature type="region of interest" description="Disordered" evidence="1">
    <location>
        <begin position="275"/>
        <end position="310"/>
    </location>
</feature>
<feature type="domain" description="Septum formation-related" evidence="3">
    <location>
        <begin position="315"/>
        <end position="421"/>
    </location>
</feature>
<gene>
    <name evidence="4" type="ORF">GCM10025780_02470</name>
</gene>
<feature type="transmembrane region" description="Helical" evidence="2">
    <location>
        <begin position="245"/>
        <end position="272"/>
    </location>
</feature>
<keyword evidence="2" id="KW-1133">Transmembrane helix</keyword>
<evidence type="ECO:0000256" key="1">
    <source>
        <dbReference type="SAM" id="MobiDB-lite"/>
    </source>
</evidence>
<dbReference type="Proteomes" id="UP001501295">
    <property type="component" value="Unassembled WGS sequence"/>
</dbReference>
<keyword evidence="2" id="KW-0812">Transmembrane</keyword>
<comment type="caution">
    <text evidence="4">The sequence shown here is derived from an EMBL/GenBank/DDBJ whole genome shotgun (WGS) entry which is preliminary data.</text>
</comment>
<keyword evidence="5" id="KW-1185">Reference proteome</keyword>
<dbReference type="Pfam" id="PF13845">
    <property type="entry name" value="Septum_form"/>
    <property type="match status" value="1"/>
</dbReference>
<feature type="region of interest" description="Disordered" evidence="1">
    <location>
        <begin position="33"/>
        <end position="54"/>
    </location>
</feature>
<proteinExistence type="predicted"/>
<feature type="compositionally biased region" description="Low complexity" evidence="1">
    <location>
        <begin position="275"/>
        <end position="294"/>
    </location>
</feature>
<keyword evidence="2" id="KW-0472">Membrane</keyword>
<dbReference type="EMBL" id="BAABLM010000001">
    <property type="protein sequence ID" value="GAA4664883.1"/>
    <property type="molecule type" value="Genomic_DNA"/>
</dbReference>
<dbReference type="InterPro" id="IPR026004">
    <property type="entry name" value="Septum_form"/>
</dbReference>
<feature type="compositionally biased region" description="Low complexity" evidence="1">
    <location>
        <begin position="148"/>
        <end position="205"/>
    </location>
</feature>
<protein>
    <recommendedName>
        <fullName evidence="3">Septum formation-related domain-containing protein</fullName>
    </recommendedName>
</protein>